<comment type="caution">
    <text evidence="1">The sequence shown here is derived from an EMBL/GenBank/DDBJ whole genome shotgun (WGS) entry which is preliminary data.</text>
</comment>
<dbReference type="EMBL" id="MDTU01000010">
    <property type="protein sequence ID" value="ODN40962.1"/>
    <property type="molecule type" value="Genomic_DNA"/>
</dbReference>
<accession>A0ABX2ZWH0</accession>
<reference evidence="1 2" key="1">
    <citation type="submission" date="2016-08" db="EMBL/GenBank/DDBJ databases">
        <title>Draft genome sequence of Candidatus Piscirickettsia litoralis, from seawater.</title>
        <authorList>
            <person name="Wan X."/>
            <person name="Lee A.J."/>
            <person name="Hou S."/>
            <person name="Donachie S.P."/>
        </authorList>
    </citation>
    <scope>NUCLEOTIDE SEQUENCE [LARGE SCALE GENOMIC DNA]</scope>
    <source>
        <strain evidence="1 2">Y2</strain>
    </source>
</reference>
<dbReference type="RefSeq" id="WP_069314587.1">
    <property type="nucleotide sequence ID" value="NZ_MDTU01000010.1"/>
</dbReference>
<dbReference type="Proteomes" id="UP000094329">
    <property type="component" value="Unassembled WGS sequence"/>
</dbReference>
<sequence>MPRNFDQISEQERKVMFLQFANKMLNKGDIGKALQALGVTTRMEIKNRMKTGSRNDPAVFDHIKFLIGEILEMGDSISSVYTDKAQQLLNSIPSGNRRLAMDETIGPYASRNPLVFSEAAQQSLNSRGKEYQLQFG</sequence>
<gene>
    <name evidence="1" type="ORF">BGC07_18785</name>
</gene>
<evidence type="ECO:0000313" key="1">
    <source>
        <dbReference type="EMBL" id="ODN40962.1"/>
    </source>
</evidence>
<evidence type="ECO:0000313" key="2">
    <source>
        <dbReference type="Proteomes" id="UP000094329"/>
    </source>
</evidence>
<name>A0ABX2ZWH0_9GAMM</name>
<organism evidence="1 2">
    <name type="scientific">Piscirickettsia litoralis</name>
    <dbReference type="NCBI Taxonomy" id="1891921"/>
    <lineage>
        <taxon>Bacteria</taxon>
        <taxon>Pseudomonadati</taxon>
        <taxon>Pseudomonadota</taxon>
        <taxon>Gammaproteobacteria</taxon>
        <taxon>Thiotrichales</taxon>
        <taxon>Piscirickettsiaceae</taxon>
        <taxon>Piscirickettsia</taxon>
    </lineage>
</organism>
<protein>
    <submittedName>
        <fullName evidence="1">Uncharacterized protein</fullName>
    </submittedName>
</protein>
<keyword evidence="2" id="KW-1185">Reference proteome</keyword>
<proteinExistence type="predicted"/>